<dbReference type="InterPro" id="IPR015814">
    <property type="entry name" value="Pgluconate_DH_NAD-bd_C"/>
</dbReference>
<dbReference type="Pfam" id="PF09130">
    <property type="entry name" value="DUF1932"/>
    <property type="match status" value="1"/>
</dbReference>
<dbReference type="InterPro" id="IPR008927">
    <property type="entry name" value="6-PGluconate_DH-like_C_sf"/>
</dbReference>
<dbReference type="OrthoDB" id="9988102at2759"/>
<keyword evidence="1" id="KW-0732">Signal</keyword>
<dbReference type="EMBL" id="KZ819189">
    <property type="protein sequence ID" value="PWZ02179.1"/>
    <property type="molecule type" value="Genomic_DNA"/>
</dbReference>
<dbReference type="SUPFAM" id="SSF48179">
    <property type="entry name" value="6-phosphogluconate dehydrogenase C-terminal domain-like"/>
    <property type="match status" value="1"/>
</dbReference>
<dbReference type="Proteomes" id="UP000246740">
    <property type="component" value="Unassembled WGS sequence"/>
</dbReference>
<dbReference type="Gene3D" id="3.40.50.720">
    <property type="entry name" value="NAD(P)-binding Rossmann-like Domain"/>
    <property type="match status" value="1"/>
</dbReference>
<evidence type="ECO:0000313" key="4">
    <source>
        <dbReference type="Proteomes" id="UP000246740"/>
    </source>
</evidence>
<feature type="domain" description="Phosphogluconate dehydrogenase NAD-binding putative C-terminal" evidence="2">
    <location>
        <begin position="255"/>
        <end position="297"/>
    </location>
</feature>
<gene>
    <name evidence="3" type="ORF">BCV70DRAFT_58591</name>
</gene>
<proteinExistence type="predicted"/>
<evidence type="ECO:0000256" key="1">
    <source>
        <dbReference type="SAM" id="SignalP"/>
    </source>
</evidence>
<evidence type="ECO:0000313" key="3">
    <source>
        <dbReference type="EMBL" id="PWZ02179.1"/>
    </source>
</evidence>
<dbReference type="AlphaFoldDB" id="A0A317XXV3"/>
<dbReference type="InParanoid" id="A0A317XXV3"/>
<sequence>MAVILLVSCGVMGAALGRLLTLSGHTVIFPAHGRSEATRKRATEAGITALELTHQQVWSDYPQANSISLVLSILPPSEALSFASEFCETATRALKQGPEEEEGSTATRKIFVDLNAIGPDASDKIASLVGEVSGWAYVEGSIIGMPPRYLDETRPSLDQLVHNPCVYLSVPPTTQEAELDQVASFLKAASWKVRVLNSSSSTTTASTSSSPASASPRTGASKALKLCYSSIAKGSMLLCTSAALSAASFSDSTSEALATELSESLPGFATFFGNQMQHVMPKSTRFVEEMRQIAQLVPHAPTPVPAHVSAPAPSSAPAEQLDQLWNSVADVYLALGSRNGTHDAELLDSQLRAFGDTLKRKLIERRLSEQEQN</sequence>
<feature type="chain" id="PRO_5016401818" description="Phosphogluconate dehydrogenase NAD-binding putative C-terminal domain-containing protein" evidence="1">
    <location>
        <begin position="18"/>
        <end position="373"/>
    </location>
</feature>
<keyword evidence="4" id="KW-1185">Reference proteome</keyword>
<reference evidence="3 4" key="1">
    <citation type="journal article" date="2018" name="Mol. Biol. Evol.">
        <title>Broad Genomic Sampling Reveals a Smut Pathogenic Ancestry of the Fungal Clade Ustilaginomycotina.</title>
        <authorList>
            <person name="Kijpornyongpan T."/>
            <person name="Mondo S.J."/>
            <person name="Barry K."/>
            <person name="Sandor L."/>
            <person name="Lee J."/>
            <person name="Lipzen A."/>
            <person name="Pangilinan J."/>
            <person name="LaButti K."/>
            <person name="Hainaut M."/>
            <person name="Henrissat B."/>
            <person name="Grigoriev I.V."/>
            <person name="Spatafora J.W."/>
            <person name="Aime M.C."/>
        </authorList>
    </citation>
    <scope>NUCLEOTIDE SEQUENCE [LARGE SCALE GENOMIC DNA]</scope>
    <source>
        <strain evidence="3 4">MCA 3645</strain>
    </source>
</reference>
<evidence type="ECO:0000259" key="2">
    <source>
        <dbReference type="Pfam" id="PF09130"/>
    </source>
</evidence>
<protein>
    <recommendedName>
        <fullName evidence="2">Phosphogluconate dehydrogenase NAD-binding putative C-terminal domain-containing protein</fullName>
    </recommendedName>
</protein>
<name>A0A317XXV3_9BASI</name>
<organism evidence="3 4">
    <name type="scientific">Testicularia cyperi</name>
    <dbReference type="NCBI Taxonomy" id="1882483"/>
    <lineage>
        <taxon>Eukaryota</taxon>
        <taxon>Fungi</taxon>
        <taxon>Dikarya</taxon>
        <taxon>Basidiomycota</taxon>
        <taxon>Ustilaginomycotina</taxon>
        <taxon>Ustilaginomycetes</taxon>
        <taxon>Ustilaginales</taxon>
        <taxon>Anthracoideaceae</taxon>
        <taxon>Testicularia</taxon>
    </lineage>
</organism>
<dbReference type="STRING" id="1882483.A0A317XXV3"/>
<dbReference type="SUPFAM" id="SSF51735">
    <property type="entry name" value="NAD(P)-binding Rossmann-fold domains"/>
    <property type="match status" value="1"/>
</dbReference>
<feature type="signal peptide" evidence="1">
    <location>
        <begin position="1"/>
        <end position="17"/>
    </location>
</feature>
<accession>A0A317XXV3</accession>
<dbReference type="InterPro" id="IPR036291">
    <property type="entry name" value="NAD(P)-bd_dom_sf"/>
</dbReference>